<evidence type="ECO:0000256" key="1">
    <source>
        <dbReference type="ARBA" id="ARBA00003989"/>
    </source>
</evidence>
<dbReference type="Pfam" id="PF10627">
    <property type="entry name" value="CsgE"/>
    <property type="match status" value="1"/>
</dbReference>
<protein>
    <recommendedName>
        <fullName evidence="2">Curli production assembly/transport component CsgE</fullName>
    </recommendedName>
</protein>
<accession>A0ABU3ZFV3</accession>
<evidence type="ECO:0000256" key="3">
    <source>
        <dbReference type="ARBA" id="ARBA00022729"/>
    </source>
</evidence>
<dbReference type="Proteomes" id="UP001186452">
    <property type="component" value="Unassembled WGS sequence"/>
</dbReference>
<evidence type="ECO:0000256" key="2">
    <source>
        <dbReference type="ARBA" id="ARBA00014024"/>
    </source>
</evidence>
<evidence type="ECO:0000313" key="5">
    <source>
        <dbReference type="EMBL" id="MDV5168993.1"/>
    </source>
</evidence>
<evidence type="ECO:0000313" key="6">
    <source>
        <dbReference type="Proteomes" id="UP001186452"/>
    </source>
</evidence>
<comment type="function">
    <text evidence="1">May be involved in the biogenesis of curli organelles.</text>
</comment>
<feature type="chain" id="PRO_5046944275" description="Curli production assembly/transport component CsgE" evidence="4">
    <location>
        <begin position="22"/>
        <end position="153"/>
    </location>
</feature>
<sequence>MNKSFLIVVLAALLFASISLANDSKPLENGPPLESRDGLESLDSLTEIDGIIIDRTLTHLGEQFYSLFSQKMSDKFENLAENLTVKERPTALSGSIISVYHRQNLIYRTAISPGRSQIEQKVDDAISAISTYVVRWKIERYLKDTFDVDHDEI</sequence>
<keyword evidence="3 4" id="KW-0732">Signal</keyword>
<proteinExistence type="predicted"/>
<evidence type="ECO:0000256" key="4">
    <source>
        <dbReference type="SAM" id="SignalP"/>
    </source>
</evidence>
<dbReference type="EMBL" id="JAWJZI010000003">
    <property type="protein sequence ID" value="MDV5168993.1"/>
    <property type="molecule type" value="Genomic_DNA"/>
</dbReference>
<dbReference type="InterPro" id="IPR018900">
    <property type="entry name" value="Curli_CsgE"/>
</dbReference>
<gene>
    <name evidence="5" type="ORF">R2X38_08275</name>
</gene>
<feature type="signal peptide" evidence="4">
    <location>
        <begin position="1"/>
        <end position="21"/>
    </location>
</feature>
<name>A0ABU3ZFV3_9GAMM</name>
<dbReference type="RefSeq" id="WP_317521768.1">
    <property type="nucleotide sequence ID" value="NZ_JAWJZI010000003.1"/>
</dbReference>
<comment type="caution">
    <text evidence="5">The sequence shown here is derived from an EMBL/GenBank/DDBJ whole genome shotgun (WGS) entry which is preliminary data.</text>
</comment>
<organism evidence="5 6">
    <name type="scientific">Photobacterium rosenbergii</name>
    <dbReference type="NCBI Taxonomy" id="294936"/>
    <lineage>
        <taxon>Bacteria</taxon>
        <taxon>Pseudomonadati</taxon>
        <taxon>Pseudomonadota</taxon>
        <taxon>Gammaproteobacteria</taxon>
        <taxon>Vibrionales</taxon>
        <taxon>Vibrionaceae</taxon>
        <taxon>Photobacterium</taxon>
    </lineage>
</organism>
<reference evidence="5 6" key="1">
    <citation type="submission" date="2023-10" db="EMBL/GenBank/DDBJ databases">
        <title>Marine bacteria isolated from horseshoe crab.</title>
        <authorList>
            <person name="Cheng T.H."/>
        </authorList>
    </citation>
    <scope>NUCLEOTIDE SEQUENCE [LARGE SCALE GENOMIC DNA]</scope>
    <source>
        <strain evidence="5 6">HSC6</strain>
    </source>
</reference>
<keyword evidence="6" id="KW-1185">Reference proteome</keyword>